<protein>
    <submittedName>
        <fullName evidence="1">Uncharacterized protein</fullName>
    </submittedName>
</protein>
<accession>A0A0F9K918</accession>
<organism evidence="1">
    <name type="scientific">marine sediment metagenome</name>
    <dbReference type="NCBI Taxonomy" id="412755"/>
    <lineage>
        <taxon>unclassified sequences</taxon>
        <taxon>metagenomes</taxon>
        <taxon>ecological metagenomes</taxon>
    </lineage>
</organism>
<dbReference type="EMBL" id="LAZR01014190">
    <property type="protein sequence ID" value="KKM18578.1"/>
    <property type="molecule type" value="Genomic_DNA"/>
</dbReference>
<proteinExistence type="predicted"/>
<gene>
    <name evidence="1" type="ORF">LCGC14_1664300</name>
</gene>
<dbReference type="AlphaFoldDB" id="A0A0F9K918"/>
<sequence length="61" mass="7198">MDFDKLSREQLLHIVANTVPELIERELRITWRAQDEMQAQAKSERPVCHDCIDIQHTLGLR</sequence>
<comment type="caution">
    <text evidence="1">The sequence shown here is derived from an EMBL/GenBank/DDBJ whole genome shotgun (WGS) entry which is preliminary data.</text>
</comment>
<name>A0A0F9K918_9ZZZZ</name>
<reference evidence="1" key="1">
    <citation type="journal article" date="2015" name="Nature">
        <title>Complex archaea that bridge the gap between prokaryotes and eukaryotes.</title>
        <authorList>
            <person name="Spang A."/>
            <person name="Saw J.H."/>
            <person name="Jorgensen S.L."/>
            <person name="Zaremba-Niedzwiedzka K."/>
            <person name="Martijn J."/>
            <person name="Lind A.E."/>
            <person name="van Eijk R."/>
            <person name="Schleper C."/>
            <person name="Guy L."/>
            <person name="Ettema T.J."/>
        </authorList>
    </citation>
    <scope>NUCLEOTIDE SEQUENCE</scope>
</reference>
<evidence type="ECO:0000313" key="1">
    <source>
        <dbReference type="EMBL" id="KKM18578.1"/>
    </source>
</evidence>